<protein>
    <submittedName>
        <fullName evidence="1">Uncharacterized protein</fullName>
    </submittedName>
</protein>
<proteinExistence type="predicted"/>
<dbReference type="Proteomes" id="UP000324222">
    <property type="component" value="Unassembled WGS sequence"/>
</dbReference>
<dbReference type="AlphaFoldDB" id="A0A5B7F8W6"/>
<evidence type="ECO:0000313" key="2">
    <source>
        <dbReference type="Proteomes" id="UP000324222"/>
    </source>
</evidence>
<evidence type="ECO:0000313" key="1">
    <source>
        <dbReference type="EMBL" id="MPC43611.1"/>
    </source>
</evidence>
<gene>
    <name evidence="1" type="ORF">E2C01_037261</name>
</gene>
<keyword evidence="2" id="KW-1185">Reference proteome</keyword>
<reference evidence="1 2" key="1">
    <citation type="submission" date="2019-05" db="EMBL/GenBank/DDBJ databases">
        <title>Another draft genome of Portunus trituberculatus and its Hox gene families provides insights of decapod evolution.</title>
        <authorList>
            <person name="Jeong J.-H."/>
            <person name="Song I."/>
            <person name="Kim S."/>
            <person name="Choi T."/>
            <person name="Kim D."/>
            <person name="Ryu S."/>
            <person name="Kim W."/>
        </authorList>
    </citation>
    <scope>NUCLEOTIDE SEQUENCE [LARGE SCALE GENOMIC DNA]</scope>
    <source>
        <tissue evidence="1">Muscle</tissue>
    </source>
</reference>
<name>A0A5B7F8W6_PORTR</name>
<comment type="caution">
    <text evidence="1">The sequence shown here is derived from an EMBL/GenBank/DDBJ whole genome shotgun (WGS) entry which is preliminary data.</text>
</comment>
<sequence>MSSSALQNVRNPSGGGADCVTPLADVTEQWNRETKEIGISFRSLLLWKWITVRHCGDGCSIIISTGMVVMVVEVVGPMTPVQNHFYSSDCLFDHASLVSMHELLHLAITLTRAVFLSAN</sequence>
<organism evidence="1 2">
    <name type="scientific">Portunus trituberculatus</name>
    <name type="common">Swimming crab</name>
    <name type="synonym">Neptunus trituberculatus</name>
    <dbReference type="NCBI Taxonomy" id="210409"/>
    <lineage>
        <taxon>Eukaryota</taxon>
        <taxon>Metazoa</taxon>
        <taxon>Ecdysozoa</taxon>
        <taxon>Arthropoda</taxon>
        <taxon>Crustacea</taxon>
        <taxon>Multicrustacea</taxon>
        <taxon>Malacostraca</taxon>
        <taxon>Eumalacostraca</taxon>
        <taxon>Eucarida</taxon>
        <taxon>Decapoda</taxon>
        <taxon>Pleocyemata</taxon>
        <taxon>Brachyura</taxon>
        <taxon>Eubrachyura</taxon>
        <taxon>Portunoidea</taxon>
        <taxon>Portunidae</taxon>
        <taxon>Portuninae</taxon>
        <taxon>Portunus</taxon>
    </lineage>
</organism>
<dbReference type="EMBL" id="VSRR010005910">
    <property type="protein sequence ID" value="MPC43611.1"/>
    <property type="molecule type" value="Genomic_DNA"/>
</dbReference>
<accession>A0A5B7F8W6</accession>